<comment type="caution">
    <text evidence="7">The sequence shown here is derived from an EMBL/GenBank/DDBJ whole genome shotgun (WGS) entry which is preliminary data.</text>
</comment>
<gene>
    <name evidence="7" type="ORF">Mterra_02004</name>
</gene>
<name>A0A399ELS1_9DEIN</name>
<dbReference type="Proteomes" id="UP000265715">
    <property type="component" value="Unassembled WGS sequence"/>
</dbReference>
<keyword evidence="3 5" id="KW-1133">Transmembrane helix</keyword>
<evidence type="ECO:0000256" key="4">
    <source>
        <dbReference type="ARBA" id="ARBA00023136"/>
    </source>
</evidence>
<organism evidence="7 8">
    <name type="scientific">Calidithermus terrae</name>
    <dbReference type="NCBI Taxonomy" id="1408545"/>
    <lineage>
        <taxon>Bacteria</taxon>
        <taxon>Thermotogati</taxon>
        <taxon>Deinococcota</taxon>
        <taxon>Deinococci</taxon>
        <taxon>Thermales</taxon>
        <taxon>Thermaceae</taxon>
        <taxon>Calidithermus</taxon>
    </lineage>
</organism>
<dbReference type="GO" id="GO:0016020">
    <property type="term" value="C:membrane"/>
    <property type="evidence" value="ECO:0007669"/>
    <property type="project" value="UniProtKB-SubCell"/>
</dbReference>
<evidence type="ECO:0000256" key="3">
    <source>
        <dbReference type="ARBA" id="ARBA00022989"/>
    </source>
</evidence>
<dbReference type="EMBL" id="QXDL01000075">
    <property type="protein sequence ID" value="RIH84360.1"/>
    <property type="molecule type" value="Genomic_DNA"/>
</dbReference>
<keyword evidence="8" id="KW-1185">Reference proteome</keyword>
<evidence type="ECO:0000256" key="2">
    <source>
        <dbReference type="ARBA" id="ARBA00022692"/>
    </source>
</evidence>
<sequence length="201" mass="21492">MLEVLTQPVRFFAALQGHKPNRLVSVTVVVVATVLVLLSGQLSSRLLPTVLPDRFAGQVVVSVALGIPSGLVFWALGGAVIRLLAGRESRAWELFGWAWAPMLVLALVSLPLAALMPVTGDLPPPPAPTDAEALRQWQRQYQEVIAAAPVTRVQQGLSLVTTLWSLWIVYSGLRVLAPARALLATGVVAALSLGLLAWSLR</sequence>
<reference evidence="7 8" key="1">
    <citation type="submission" date="2018-08" db="EMBL/GenBank/DDBJ databases">
        <title>Meiothermus terrae DSM 26712 genome sequencing project.</title>
        <authorList>
            <person name="Da Costa M.S."/>
            <person name="Albuquerque L."/>
            <person name="Raposo P."/>
            <person name="Froufe H.J.C."/>
            <person name="Barroso C.S."/>
            <person name="Egas C."/>
        </authorList>
    </citation>
    <scope>NUCLEOTIDE SEQUENCE [LARGE SCALE GENOMIC DNA]</scope>
    <source>
        <strain evidence="7 8">DSM 26712</strain>
    </source>
</reference>
<feature type="domain" description="Yip1" evidence="6">
    <location>
        <begin position="3"/>
        <end position="197"/>
    </location>
</feature>
<keyword evidence="4 5" id="KW-0472">Membrane</keyword>
<evidence type="ECO:0000313" key="8">
    <source>
        <dbReference type="Proteomes" id="UP000265715"/>
    </source>
</evidence>
<accession>A0A399ELS1</accession>
<dbReference type="Pfam" id="PF04893">
    <property type="entry name" value="Yip1"/>
    <property type="match status" value="1"/>
</dbReference>
<keyword evidence="2 5" id="KW-0812">Transmembrane</keyword>
<evidence type="ECO:0000256" key="1">
    <source>
        <dbReference type="ARBA" id="ARBA00004141"/>
    </source>
</evidence>
<dbReference type="InterPro" id="IPR006977">
    <property type="entry name" value="Yip1_dom"/>
</dbReference>
<proteinExistence type="predicted"/>
<dbReference type="AlphaFoldDB" id="A0A399ELS1"/>
<evidence type="ECO:0000259" key="6">
    <source>
        <dbReference type="Pfam" id="PF04893"/>
    </source>
</evidence>
<feature type="transmembrane region" description="Helical" evidence="5">
    <location>
        <begin position="21"/>
        <end position="39"/>
    </location>
</feature>
<dbReference type="OrthoDB" id="26315at2"/>
<feature type="transmembrane region" description="Helical" evidence="5">
    <location>
        <begin position="59"/>
        <end position="85"/>
    </location>
</feature>
<feature type="transmembrane region" description="Helical" evidence="5">
    <location>
        <begin position="97"/>
        <end position="116"/>
    </location>
</feature>
<protein>
    <submittedName>
        <fullName evidence="7">Yip1 domain protein</fullName>
    </submittedName>
</protein>
<feature type="transmembrane region" description="Helical" evidence="5">
    <location>
        <begin position="182"/>
        <end position="200"/>
    </location>
</feature>
<comment type="subcellular location">
    <subcellularLocation>
        <location evidence="1">Membrane</location>
        <topology evidence="1">Multi-pass membrane protein</topology>
    </subcellularLocation>
</comment>
<evidence type="ECO:0000313" key="7">
    <source>
        <dbReference type="EMBL" id="RIH84360.1"/>
    </source>
</evidence>
<evidence type="ECO:0000256" key="5">
    <source>
        <dbReference type="SAM" id="Phobius"/>
    </source>
</evidence>
<dbReference type="RefSeq" id="WP_119315100.1">
    <property type="nucleotide sequence ID" value="NZ_QXDL01000075.1"/>
</dbReference>